<dbReference type="InterPro" id="IPR009014">
    <property type="entry name" value="Transketo_C/PFOR_II"/>
</dbReference>
<dbReference type="Pfam" id="PF02780">
    <property type="entry name" value="Transketolase_C"/>
    <property type="match status" value="1"/>
</dbReference>
<reference evidence="5 6" key="1">
    <citation type="submission" date="2016-09" db="EMBL/GenBank/DDBJ databases">
        <title>Genome-resolved meta-omics ties microbial dynamics to process performance in biotechnology for thiocyanate degradation.</title>
        <authorList>
            <person name="Kantor R.S."/>
            <person name="Huddy R.J."/>
            <person name="Iyer R."/>
            <person name="Thomas B.C."/>
            <person name="Brown C.T."/>
            <person name="Anantharaman K."/>
            <person name="Tringe S."/>
            <person name="Hettich R.L."/>
            <person name="Harrison S.T."/>
            <person name="Banfield J.F."/>
        </authorList>
    </citation>
    <scope>NUCLEOTIDE SEQUENCE [LARGE SCALE GENOMIC DNA]</scope>
    <source>
        <strain evidence="5">59-99</strain>
    </source>
</reference>
<dbReference type="EMBL" id="MKVH01000024">
    <property type="protein sequence ID" value="OJX57304.1"/>
    <property type="molecule type" value="Genomic_DNA"/>
</dbReference>
<dbReference type="SUPFAM" id="SSF52518">
    <property type="entry name" value="Thiamin diphosphate-binding fold (THDP-binding)"/>
    <property type="match status" value="1"/>
</dbReference>
<gene>
    <name evidence="5" type="ORF">BGO89_12540</name>
</gene>
<comment type="caution">
    <text evidence="5">The sequence shown here is derived from an EMBL/GenBank/DDBJ whole genome shotgun (WGS) entry which is preliminary data.</text>
</comment>
<dbReference type="FunFam" id="3.40.50.970:FF:000001">
    <property type="entry name" value="Pyruvate dehydrogenase E1 beta subunit"/>
    <property type="match status" value="1"/>
</dbReference>
<proteinExistence type="predicted"/>
<dbReference type="GO" id="GO:0016491">
    <property type="term" value="F:oxidoreductase activity"/>
    <property type="evidence" value="ECO:0007669"/>
    <property type="project" value="UniProtKB-KW"/>
</dbReference>
<dbReference type="SMART" id="SM00861">
    <property type="entry name" value="Transket_pyr"/>
    <property type="match status" value="1"/>
</dbReference>
<sequence length="324" mass="34859">MPVMTYLEAIADALRIEMHKDDRVFMIGEDIGTYGGAFKLTKGFLDEFGPKRIIDAPISEAAIIGAAIGASLNGMRPVAEMQFIDFITNGFNQLVTVAGTTAYRWSLPVPMVVRGPSGGGVGGNPFHSRDPENWFVHATGLKVVCPAFPADAKGLMTASMRDDNPVVFFEHKGLYRKIKEEVPEGEYVVPLGQANVVRQGRDCSVICYGSAVHMALAAADELERDGVSVEVVDIRTLVPFDEETVLASVRKTGRAVVAHEAVMTGGFGGEIVARIADKAFRFLDAPVKRVAAYDAPTPFAPTLEQAVLPNADKVAAAIRETMAF</sequence>
<protein>
    <submittedName>
        <fullName evidence="5">Alpha-ketoacid dehydrogenase subunit beta</fullName>
    </submittedName>
</protein>
<dbReference type="NCBIfam" id="NF006667">
    <property type="entry name" value="PRK09212.1"/>
    <property type="match status" value="1"/>
</dbReference>
<dbReference type="InterPro" id="IPR029061">
    <property type="entry name" value="THDP-binding"/>
</dbReference>
<dbReference type="PANTHER" id="PTHR43257:SF2">
    <property type="entry name" value="PYRUVATE DEHYDROGENASE E1 COMPONENT SUBUNIT BETA"/>
    <property type="match status" value="1"/>
</dbReference>
<accession>A0A1M3KYH0</accession>
<dbReference type="STRING" id="1895771.BGO89_12540"/>
<dbReference type="Gene3D" id="3.40.50.920">
    <property type="match status" value="1"/>
</dbReference>
<organism evidence="5 6">
    <name type="scientific">Candidatus Kapaibacterium thiocyanatum</name>
    <dbReference type="NCBI Taxonomy" id="1895771"/>
    <lineage>
        <taxon>Bacteria</taxon>
        <taxon>Pseudomonadati</taxon>
        <taxon>Candidatus Kapaibacteriota</taxon>
        <taxon>Candidatus Kapaibacteriia</taxon>
        <taxon>Candidatus Kapaibacteriales</taxon>
        <taxon>Candidatus Kapaibacteriaceae</taxon>
        <taxon>Candidatus Kapaibacterium</taxon>
    </lineage>
</organism>
<dbReference type="FunFam" id="3.40.50.920:FF:000001">
    <property type="entry name" value="Pyruvate dehydrogenase E1 beta subunit"/>
    <property type="match status" value="1"/>
</dbReference>
<keyword evidence="2" id="KW-0560">Oxidoreductase</keyword>
<evidence type="ECO:0000313" key="5">
    <source>
        <dbReference type="EMBL" id="OJX57304.1"/>
    </source>
</evidence>
<comment type="cofactor">
    <cofactor evidence="1">
        <name>thiamine diphosphate</name>
        <dbReference type="ChEBI" id="CHEBI:58937"/>
    </cofactor>
</comment>
<dbReference type="Pfam" id="PF02779">
    <property type="entry name" value="Transket_pyr"/>
    <property type="match status" value="1"/>
</dbReference>
<dbReference type="InterPro" id="IPR005475">
    <property type="entry name" value="Transketolase-like_Pyr-bd"/>
</dbReference>
<feature type="domain" description="Transketolase-like pyrimidine-binding" evidence="4">
    <location>
        <begin position="4"/>
        <end position="177"/>
    </location>
</feature>
<evidence type="ECO:0000313" key="6">
    <source>
        <dbReference type="Proteomes" id="UP000184233"/>
    </source>
</evidence>
<dbReference type="Gene3D" id="3.40.50.970">
    <property type="match status" value="1"/>
</dbReference>
<evidence type="ECO:0000256" key="2">
    <source>
        <dbReference type="ARBA" id="ARBA00023002"/>
    </source>
</evidence>
<dbReference type="InterPro" id="IPR033248">
    <property type="entry name" value="Transketolase_C"/>
</dbReference>
<dbReference type="Proteomes" id="UP000184233">
    <property type="component" value="Unassembled WGS sequence"/>
</dbReference>
<evidence type="ECO:0000256" key="3">
    <source>
        <dbReference type="ARBA" id="ARBA00023052"/>
    </source>
</evidence>
<dbReference type="SUPFAM" id="SSF52922">
    <property type="entry name" value="TK C-terminal domain-like"/>
    <property type="match status" value="1"/>
</dbReference>
<dbReference type="AlphaFoldDB" id="A0A1M3KYH0"/>
<evidence type="ECO:0000256" key="1">
    <source>
        <dbReference type="ARBA" id="ARBA00001964"/>
    </source>
</evidence>
<name>A0A1M3KYH0_9BACT</name>
<evidence type="ECO:0000259" key="4">
    <source>
        <dbReference type="SMART" id="SM00861"/>
    </source>
</evidence>
<keyword evidence="3" id="KW-0786">Thiamine pyrophosphate</keyword>
<dbReference type="PANTHER" id="PTHR43257">
    <property type="entry name" value="PYRUVATE DEHYDROGENASE E1 COMPONENT BETA SUBUNIT"/>
    <property type="match status" value="1"/>
</dbReference>